<evidence type="ECO:0000313" key="2">
    <source>
        <dbReference type="Proteomes" id="UP001472677"/>
    </source>
</evidence>
<proteinExistence type="predicted"/>
<organism evidence="1 2">
    <name type="scientific">Hibiscus sabdariffa</name>
    <name type="common">roselle</name>
    <dbReference type="NCBI Taxonomy" id="183260"/>
    <lineage>
        <taxon>Eukaryota</taxon>
        <taxon>Viridiplantae</taxon>
        <taxon>Streptophyta</taxon>
        <taxon>Embryophyta</taxon>
        <taxon>Tracheophyta</taxon>
        <taxon>Spermatophyta</taxon>
        <taxon>Magnoliopsida</taxon>
        <taxon>eudicotyledons</taxon>
        <taxon>Gunneridae</taxon>
        <taxon>Pentapetalae</taxon>
        <taxon>rosids</taxon>
        <taxon>malvids</taxon>
        <taxon>Malvales</taxon>
        <taxon>Malvaceae</taxon>
        <taxon>Malvoideae</taxon>
        <taxon>Hibiscus</taxon>
    </lineage>
</organism>
<dbReference type="EMBL" id="JBBPBM010000004">
    <property type="protein sequence ID" value="KAK8589595.1"/>
    <property type="molecule type" value="Genomic_DNA"/>
</dbReference>
<accession>A0ABR2FZB8</accession>
<sequence length="115" mass="12992">MKINLGEIVQRLVREIAQEAVSLSVNIIKLDPETLKRSEIQDCYEFQGMDTMNPMLIIDEKVKLLSEELLSAREEARVACEKLAYSESGKRNNGDCGFAVELSKEIEDLISEAQE</sequence>
<name>A0ABR2FZB8_9ROSI</name>
<keyword evidence="2" id="KW-1185">Reference proteome</keyword>
<comment type="caution">
    <text evidence="1">The sequence shown here is derived from an EMBL/GenBank/DDBJ whole genome shotgun (WGS) entry which is preliminary data.</text>
</comment>
<evidence type="ECO:0000313" key="1">
    <source>
        <dbReference type="EMBL" id="KAK8589595.1"/>
    </source>
</evidence>
<reference evidence="1 2" key="1">
    <citation type="journal article" date="2024" name="G3 (Bethesda)">
        <title>Genome assembly of Hibiscus sabdariffa L. provides insights into metabolisms of medicinal natural products.</title>
        <authorList>
            <person name="Kim T."/>
        </authorList>
    </citation>
    <scope>NUCLEOTIDE SEQUENCE [LARGE SCALE GENOMIC DNA]</scope>
    <source>
        <strain evidence="1">TK-2024</strain>
        <tissue evidence="1">Old leaves</tissue>
    </source>
</reference>
<gene>
    <name evidence="1" type="ORF">V6N12_023989</name>
</gene>
<protein>
    <submittedName>
        <fullName evidence="1">Uncharacterized protein</fullName>
    </submittedName>
</protein>
<dbReference type="Proteomes" id="UP001472677">
    <property type="component" value="Unassembled WGS sequence"/>
</dbReference>